<evidence type="ECO:0000313" key="3">
    <source>
        <dbReference type="Proteomes" id="UP000266089"/>
    </source>
</evidence>
<dbReference type="Pfam" id="PF16357">
    <property type="entry name" value="PepSY_TM_like_2"/>
    <property type="match status" value="1"/>
</dbReference>
<protein>
    <submittedName>
        <fullName evidence="2">Putative PepSY TM-like protein</fullName>
    </submittedName>
</protein>
<accession>A0A399DY26</accession>
<feature type="transmembrane region" description="Helical" evidence="1">
    <location>
        <begin position="187"/>
        <end position="207"/>
    </location>
</feature>
<keyword evidence="1" id="KW-0812">Transmembrane</keyword>
<dbReference type="PANTHER" id="PTHR40115">
    <property type="entry name" value="INNER MEMBRANE PROTEIN WITH PEPSY TM HELIX"/>
    <property type="match status" value="1"/>
</dbReference>
<evidence type="ECO:0000256" key="1">
    <source>
        <dbReference type="SAM" id="Phobius"/>
    </source>
</evidence>
<dbReference type="PANTHER" id="PTHR40115:SF1">
    <property type="entry name" value="INNER MEMBRANE PROTEIN WITH PEPSY TM HELIX"/>
    <property type="match status" value="1"/>
</dbReference>
<reference evidence="2 3" key="1">
    <citation type="submission" date="2018-08" db="EMBL/GenBank/DDBJ databases">
        <title>Meiothermus cateniformans JCM 15151 genome sequencing project.</title>
        <authorList>
            <person name="Da Costa M.S."/>
            <person name="Albuquerque L."/>
            <person name="Raposo P."/>
            <person name="Froufe H.J.C."/>
            <person name="Barroso C.S."/>
            <person name="Egas C."/>
        </authorList>
    </citation>
    <scope>NUCLEOTIDE SEQUENCE [LARGE SCALE GENOMIC DNA]</scope>
    <source>
        <strain evidence="2 3">JCM 15151</strain>
    </source>
</reference>
<dbReference type="EMBL" id="QWKX01000046">
    <property type="protein sequence ID" value="RIH76293.1"/>
    <property type="molecule type" value="Genomic_DNA"/>
</dbReference>
<name>A0A399DY26_9DEIN</name>
<dbReference type="InterPro" id="IPR032307">
    <property type="entry name" value="PepSY_TM-like_2"/>
</dbReference>
<dbReference type="AlphaFoldDB" id="A0A399DY26"/>
<organism evidence="2 3">
    <name type="scientific">Meiothermus taiwanensis</name>
    <dbReference type="NCBI Taxonomy" id="172827"/>
    <lineage>
        <taxon>Bacteria</taxon>
        <taxon>Thermotogati</taxon>
        <taxon>Deinococcota</taxon>
        <taxon>Deinococci</taxon>
        <taxon>Thermales</taxon>
        <taxon>Thermaceae</taxon>
        <taxon>Meiothermus</taxon>
    </lineage>
</organism>
<evidence type="ECO:0000313" key="2">
    <source>
        <dbReference type="EMBL" id="RIH76293.1"/>
    </source>
</evidence>
<comment type="caution">
    <text evidence="2">The sequence shown here is derived from an EMBL/GenBank/DDBJ whole genome shotgun (WGS) entry which is preliminary data.</text>
</comment>
<feature type="transmembrane region" description="Helical" evidence="1">
    <location>
        <begin position="155"/>
        <end position="180"/>
    </location>
</feature>
<keyword evidence="1" id="KW-0472">Membrane</keyword>
<keyword evidence="1" id="KW-1133">Transmembrane helix</keyword>
<gene>
    <name evidence="2" type="ORF">Mcate_01842</name>
</gene>
<sequence length="208" mass="22957">MIGRVERPMEKVQKPLRSRVYALARWLHLYASMLSLLVVLFFAATGITLNHPEWVFGNAQTIHTYQGTLPQDWQQRGEIDWLKTAETLRATYGLRGQVSDTRADDQEASISFRAPGYAADAFISRADGSYTLKVVAQGPVAVLNDLHRGRDAGPAWAWLIDLSGGFLLLVALTGFVLSLYFRKTRSAALSVALVGAGGLLLLVWLAIR</sequence>
<dbReference type="Proteomes" id="UP000266089">
    <property type="component" value="Unassembled WGS sequence"/>
</dbReference>
<proteinExistence type="predicted"/>
<feature type="transmembrane region" description="Helical" evidence="1">
    <location>
        <begin position="20"/>
        <end position="44"/>
    </location>
</feature>